<dbReference type="InterPro" id="IPR023430">
    <property type="entry name" value="Pept_HybD-like_dom_sf"/>
</dbReference>
<dbReference type="Pfam" id="PF01750">
    <property type="entry name" value="HycI"/>
    <property type="match status" value="1"/>
</dbReference>
<dbReference type="GO" id="GO:0004175">
    <property type="term" value="F:endopeptidase activity"/>
    <property type="evidence" value="ECO:0007669"/>
    <property type="project" value="TreeGrafter"/>
</dbReference>
<dbReference type="PRINTS" id="PR00446">
    <property type="entry name" value="HYDRGNUPTAKE"/>
</dbReference>
<dbReference type="Proteomes" id="UP000324354">
    <property type="component" value="Chromosome"/>
</dbReference>
<dbReference type="InterPro" id="IPR004420">
    <property type="entry name" value="Pept_A31_hyd_mat_HycI"/>
</dbReference>
<gene>
    <name evidence="1" type="primary">hycI</name>
    <name evidence="1" type="ORF">PFDSM3638_03095</name>
</gene>
<dbReference type="OrthoDB" id="44145at2157"/>
<accession>A0A5C0XNU2</accession>
<proteinExistence type="predicted"/>
<dbReference type="NCBIfam" id="TIGR00142">
    <property type="entry name" value="hycI"/>
    <property type="match status" value="1"/>
</dbReference>
<dbReference type="PANTHER" id="PTHR30302">
    <property type="entry name" value="HYDROGENASE 1 MATURATION PROTEASE"/>
    <property type="match status" value="1"/>
</dbReference>
<protein>
    <submittedName>
        <fullName evidence="1">Hydrogenase maturation peptidase HycI</fullName>
    </submittedName>
</protein>
<dbReference type="AlphaFoldDB" id="A0A5C0XNU2"/>
<evidence type="ECO:0000313" key="2">
    <source>
        <dbReference type="Proteomes" id="UP000324354"/>
    </source>
</evidence>
<dbReference type="GeneID" id="41712422"/>
<name>A0A5C0XNU2_PYRFU</name>
<dbReference type="Gene3D" id="3.40.50.1450">
    <property type="entry name" value="HybD-like"/>
    <property type="match status" value="1"/>
</dbReference>
<dbReference type="NCBIfam" id="TIGR00072">
    <property type="entry name" value="hydrog_prot"/>
    <property type="match status" value="1"/>
</dbReference>
<dbReference type="EMBL" id="CP023154">
    <property type="protein sequence ID" value="QEK78322.1"/>
    <property type="molecule type" value="Genomic_DNA"/>
</dbReference>
<dbReference type="CDD" id="cd06067">
    <property type="entry name" value="H2MP_MemB-H2evol"/>
    <property type="match status" value="1"/>
</dbReference>
<dbReference type="RefSeq" id="WP_011011737.1">
    <property type="nucleotide sequence ID" value="NC_003413.1"/>
</dbReference>
<dbReference type="SUPFAM" id="SSF53163">
    <property type="entry name" value="HybD-like"/>
    <property type="match status" value="1"/>
</dbReference>
<sequence length="158" mass="17380">MEELREALKNAKRIVICGIGNDIRGDDSFGVYIAEKLKRVIKKANILVLNCGEVPENYTGKILNFHPDLIIFIDAVNFGGKPGEIIITDPENTEGAGVSTHSLPLKFLATYLKANTNAKTILIGCQPKNIGLFEDMSEEVKAVAEVLLKFLYESLELS</sequence>
<dbReference type="GO" id="GO:0008047">
    <property type="term" value="F:enzyme activator activity"/>
    <property type="evidence" value="ECO:0007669"/>
    <property type="project" value="InterPro"/>
</dbReference>
<evidence type="ECO:0000313" key="1">
    <source>
        <dbReference type="EMBL" id="QEK78322.1"/>
    </source>
</evidence>
<organism evidence="1 2">
    <name type="scientific">Pyrococcus furiosus (strain ATCC 43587 / DSM 3638 / JCM 8422 / Vc1)</name>
    <dbReference type="NCBI Taxonomy" id="186497"/>
    <lineage>
        <taxon>Archaea</taxon>
        <taxon>Methanobacteriati</taxon>
        <taxon>Methanobacteriota</taxon>
        <taxon>Thermococci</taxon>
        <taxon>Thermococcales</taxon>
        <taxon>Thermococcaceae</taxon>
        <taxon>Pyrococcus</taxon>
    </lineage>
</organism>
<dbReference type="InterPro" id="IPR000671">
    <property type="entry name" value="Peptidase_A31"/>
</dbReference>
<dbReference type="GeneID" id="13302429"/>
<dbReference type="PANTHER" id="PTHR30302:SF7">
    <property type="entry name" value="F420-NONREDUCING HYDROGENASE II"/>
    <property type="match status" value="1"/>
</dbReference>
<reference evidence="1 2" key="1">
    <citation type="submission" date="2017-08" db="EMBL/GenBank/DDBJ databases">
        <title>Resequencing and Reannotation of the genome of Pyrococcus furiosus type strain DSM3638.</title>
        <authorList>
            <person name="Reichelt R.M."/>
            <person name="Bunk B."/>
        </authorList>
    </citation>
    <scope>NUCLEOTIDE SEQUENCE [LARGE SCALE GENOMIC DNA]</scope>
    <source>
        <strain evidence="1 2">DSM 3638</strain>
    </source>
</reference>
<dbReference type="GO" id="GO:0016485">
    <property type="term" value="P:protein processing"/>
    <property type="evidence" value="ECO:0007669"/>
    <property type="project" value="TreeGrafter"/>
</dbReference>